<comment type="caution">
    <text evidence="1">The sequence shown here is derived from an EMBL/GenBank/DDBJ whole genome shotgun (WGS) entry which is preliminary data.</text>
</comment>
<reference evidence="1 2" key="1">
    <citation type="submission" date="2018-10" db="EMBL/GenBank/DDBJ databases">
        <title>Notoacmeibacter sp. M2BS9Y-3-1, whole genome shotgun sequence.</title>
        <authorList>
            <person name="Tuo L."/>
        </authorList>
    </citation>
    <scope>NUCLEOTIDE SEQUENCE [LARGE SCALE GENOMIC DNA]</scope>
    <source>
        <strain evidence="1 2">M2BS9Y-3-1</strain>
    </source>
</reference>
<proteinExistence type="predicted"/>
<organism evidence="1 2">
    <name type="scientific">Notoacmeibacter ruber</name>
    <dbReference type="NCBI Taxonomy" id="2670375"/>
    <lineage>
        <taxon>Bacteria</taxon>
        <taxon>Pseudomonadati</taxon>
        <taxon>Pseudomonadota</taxon>
        <taxon>Alphaproteobacteria</taxon>
        <taxon>Hyphomicrobiales</taxon>
        <taxon>Notoacmeibacteraceae</taxon>
        <taxon>Notoacmeibacter</taxon>
    </lineage>
</organism>
<dbReference type="Pfam" id="PF09866">
    <property type="entry name" value="DUF2093"/>
    <property type="match status" value="1"/>
</dbReference>
<protein>
    <submittedName>
        <fullName evidence="1">DUF2093 domain-containing protein</fullName>
    </submittedName>
</protein>
<dbReference type="Proteomes" id="UP000281094">
    <property type="component" value="Unassembled WGS sequence"/>
</dbReference>
<accession>A0A3L7JFP9</accession>
<evidence type="ECO:0000313" key="1">
    <source>
        <dbReference type="EMBL" id="RLQ87282.1"/>
    </source>
</evidence>
<gene>
    <name evidence="1" type="ORF">D8780_02700</name>
</gene>
<keyword evidence="2" id="KW-1185">Reference proteome</keyword>
<dbReference type="InterPro" id="IPR018661">
    <property type="entry name" value="DUF2093"/>
</dbReference>
<evidence type="ECO:0000313" key="2">
    <source>
        <dbReference type="Proteomes" id="UP000281094"/>
    </source>
</evidence>
<name>A0A3L7JFP9_9HYPH</name>
<dbReference type="RefSeq" id="WP_121644249.1">
    <property type="nucleotide sequence ID" value="NZ_RCWN01000001.1"/>
</dbReference>
<dbReference type="AlphaFoldDB" id="A0A3L7JFP9"/>
<sequence>MNHLDIVSPREAEIEYLDGDYRIKKNGSFVRCAVTGDPIPLEELKYWSVDRQEAYRDAQVSLQREIEINPSLRKLQKPSA</sequence>
<dbReference type="EMBL" id="RCWN01000001">
    <property type="protein sequence ID" value="RLQ87282.1"/>
    <property type="molecule type" value="Genomic_DNA"/>
</dbReference>